<evidence type="ECO:0000313" key="1">
    <source>
        <dbReference type="EMBL" id="SFG28110.1"/>
    </source>
</evidence>
<protein>
    <submittedName>
        <fullName evidence="1">Uncharacterized protein</fullName>
    </submittedName>
</protein>
<dbReference type="RefSeq" id="WP_281244482.1">
    <property type="nucleotide sequence ID" value="NZ_FOOG01000032.1"/>
</dbReference>
<dbReference type="EMBL" id="FOOG01000032">
    <property type="protein sequence ID" value="SFG28110.1"/>
    <property type="molecule type" value="Genomic_DNA"/>
</dbReference>
<evidence type="ECO:0000313" key="2">
    <source>
        <dbReference type="Proteomes" id="UP000198897"/>
    </source>
</evidence>
<proteinExistence type="predicted"/>
<gene>
    <name evidence="1" type="ORF">SAMN05216353_1323</name>
</gene>
<keyword evidence="2" id="KW-1185">Reference proteome</keyword>
<reference evidence="2" key="1">
    <citation type="submission" date="2016-10" db="EMBL/GenBank/DDBJ databases">
        <authorList>
            <person name="Varghese N."/>
            <person name="Submissions S."/>
        </authorList>
    </citation>
    <scope>NUCLEOTIDE SEQUENCE [LARGE SCALE GENOMIC DNA]</scope>
    <source>
        <strain evidence="2">FP5</strain>
    </source>
</reference>
<dbReference type="Proteomes" id="UP000198897">
    <property type="component" value="Unassembled WGS sequence"/>
</dbReference>
<accession>A0A1I2QJJ3</accession>
<name>A0A1I2QJJ3_9BACI</name>
<organism evidence="1 2">
    <name type="scientific">Halobacillus alkaliphilus</name>
    <dbReference type="NCBI Taxonomy" id="396056"/>
    <lineage>
        <taxon>Bacteria</taxon>
        <taxon>Bacillati</taxon>
        <taxon>Bacillota</taxon>
        <taxon>Bacilli</taxon>
        <taxon>Bacillales</taxon>
        <taxon>Bacillaceae</taxon>
        <taxon>Halobacillus</taxon>
    </lineage>
</organism>
<sequence>MRINVLIFTIYIQKLDQEARERSFQRSKAIGEKINKTKLKYTSL</sequence>
<dbReference type="AlphaFoldDB" id="A0A1I2QJJ3"/>